<dbReference type="VEuPathDB" id="TrichDB:TVAG_327950"/>
<organism evidence="1 2">
    <name type="scientific">Trichomonas vaginalis (strain ATCC PRA-98 / G3)</name>
    <dbReference type="NCBI Taxonomy" id="412133"/>
    <lineage>
        <taxon>Eukaryota</taxon>
        <taxon>Metamonada</taxon>
        <taxon>Parabasalia</taxon>
        <taxon>Trichomonadida</taxon>
        <taxon>Trichomonadidae</taxon>
        <taxon>Trichomonas</taxon>
    </lineage>
</organism>
<dbReference type="SMR" id="A2FKW8"/>
<gene>
    <name evidence="1" type="ORF">TVAG_327950</name>
</gene>
<keyword evidence="2" id="KW-1185">Reference proteome</keyword>
<dbReference type="AlphaFoldDB" id="A2FKW8"/>
<protein>
    <submittedName>
        <fullName evidence="1">Uncharacterized protein</fullName>
    </submittedName>
</protein>
<reference evidence="1" key="1">
    <citation type="submission" date="2006-10" db="EMBL/GenBank/DDBJ databases">
        <authorList>
            <person name="Amadeo P."/>
            <person name="Zhao Q."/>
            <person name="Wortman J."/>
            <person name="Fraser-Liggett C."/>
            <person name="Carlton J."/>
        </authorList>
    </citation>
    <scope>NUCLEOTIDE SEQUENCE</scope>
    <source>
        <strain evidence="1">G3</strain>
    </source>
</reference>
<dbReference type="Proteomes" id="UP000001542">
    <property type="component" value="Unassembled WGS sequence"/>
</dbReference>
<proteinExistence type="predicted"/>
<sequence length="313" mass="36430">MVQISKFCKELERAHVITKCGTFCNSINDRIINTKKSSAICFSELIKEKYFIDKSITSLNTYLYIICQDSIDILSNFIETGKLEFEADEPHYHDIVEIGKHFGNQLLIQIYAKHVKSDKSLTNENVFKKYEISAYENDSTTINECIEYISSHFYSLKDDDIITNFVKNGFEFCEKILNSKELKIENEDKLSLLLLDTCRRDSTLFDLFGYVNLQFCSSEVYDEIYNFSVENSYESSLLTIYNETLKHYHSKSINKFEISNQTITSFEKHLIQNQFQISNHSFSVGIPKFVEKVSKEIQMPITASLFVVEIYPI</sequence>
<reference evidence="1" key="2">
    <citation type="journal article" date="2007" name="Science">
        <title>Draft genome sequence of the sexually transmitted pathogen Trichomonas vaginalis.</title>
        <authorList>
            <person name="Carlton J.M."/>
            <person name="Hirt R.P."/>
            <person name="Silva J.C."/>
            <person name="Delcher A.L."/>
            <person name="Schatz M."/>
            <person name="Zhao Q."/>
            <person name="Wortman J.R."/>
            <person name="Bidwell S.L."/>
            <person name="Alsmark U.C.M."/>
            <person name="Besteiro S."/>
            <person name="Sicheritz-Ponten T."/>
            <person name="Noel C.J."/>
            <person name="Dacks J.B."/>
            <person name="Foster P.G."/>
            <person name="Simillion C."/>
            <person name="Van de Peer Y."/>
            <person name="Miranda-Saavedra D."/>
            <person name="Barton G.J."/>
            <person name="Westrop G.D."/>
            <person name="Mueller S."/>
            <person name="Dessi D."/>
            <person name="Fiori P.L."/>
            <person name="Ren Q."/>
            <person name="Paulsen I."/>
            <person name="Zhang H."/>
            <person name="Bastida-Corcuera F.D."/>
            <person name="Simoes-Barbosa A."/>
            <person name="Brown M.T."/>
            <person name="Hayes R.D."/>
            <person name="Mukherjee M."/>
            <person name="Okumura C.Y."/>
            <person name="Schneider R."/>
            <person name="Smith A.J."/>
            <person name="Vanacova S."/>
            <person name="Villalvazo M."/>
            <person name="Haas B.J."/>
            <person name="Pertea M."/>
            <person name="Feldblyum T.V."/>
            <person name="Utterback T.R."/>
            <person name="Shu C.L."/>
            <person name="Osoegawa K."/>
            <person name="de Jong P.J."/>
            <person name="Hrdy I."/>
            <person name="Horvathova L."/>
            <person name="Zubacova Z."/>
            <person name="Dolezal P."/>
            <person name="Malik S.B."/>
            <person name="Logsdon J.M. Jr."/>
            <person name="Henze K."/>
            <person name="Gupta A."/>
            <person name="Wang C.C."/>
            <person name="Dunne R.L."/>
            <person name="Upcroft J.A."/>
            <person name="Upcroft P."/>
            <person name="White O."/>
            <person name="Salzberg S.L."/>
            <person name="Tang P."/>
            <person name="Chiu C.-H."/>
            <person name="Lee Y.-S."/>
            <person name="Embley T.M."/>
            <person name="Coombs G.H."/>
            <person name="Mottram J.C."/>
            <person name="Tachezy J."/>
            <person name="Fraser-Liggett C.M."/>
            <person name="Johnson P.J."/>
        </authorList>
    </citation>
    <scope>NUCLEOTIDE SEQUENCE [LARGE SCALE GENOMIC DNA]</scope>
    <source>
        <strain evidence="1">G3</strain>
    </source>
</reference>
<accession>A2FKW8</accession>
<evidence type="ECO:0000313" key="2">
    <source>
        <dbReference type="Proteomes" id="UP000001542"/>
    </source>
</evidence>
<dbReference type="EMBL" id="DS113857">
    <property type="protein sequence ID" value="EAX94452.1"/>
    <property type="molecule type" value="Genomic_DNA"/>
</dbReference>
<evidence type="ECO:0000313" key="1">
    <source>
        <dbReference type="EMBL" id="EAX94452.1"/>
    </source>
</evidence>
<dbReference type="VEuPathDB" id="TrichDB:TVAGG3_0311020"/>
<dbReference type="RefSeq" id="XP_001307382.1">
    <property type="nucleotide sequence ID" value="XM_001307381.1"/>
</dbReference>
<dbReference type="KEGG" id="tva:4752184"/>
<name>A2FKW8_TRIV3</name>
<dbReference type="InParanoid" id="A2FKW8"/>